<accession>A0ACC0VUN2</accession>
<comment type="caution">
    <text evidence="1">The sequence shown here is derived from an EMBL/GenBank/DDBJ whole genome shotgun (WGS) entry which is preliminary data.</text>
</comment>
<organism evidence="1 2">
    <name type="scientific">Peronosclerospora sorghi</name>
    <dbReference type="NCBI Taxonomy" id="230839"/>
    <lineage>
        <taxon>Eukaryota</taxon>
        <taxon>Sar</taxon>
        <taxon>Stramenopiles</taxon>
        <taxon>Oomycota</taxon>
        <taxon>Peronosporomycetes</taxon>
        <taxon>Peronosporales</taxon>
        <taxon>Peronosporaceae</taxon>
        <taxon>Peronosclerospora</taxon>
    </lineage>
</organism>
<protein>
    <submittedName>
        <fullName evidence="1">Uncharacterized protein</fullName>
    </submittedName>
</protein>
<reference evidence="1 2" key="1">
    <citation type="journal article" date="2022" name="bioRxiv">
        <title>The genome of the oomycete Peronosclerospora sorghi, a cosmopolitan pathogen of maize and sorghum, is inflated with dispersed pseudogenes.</title>
        <authorList>
            <person name="Fletcher K."/>
            <person name="Martin F."/>
            <person name="Isakeit T."/>
            <person name="Cavanaugh K."/>
            <person name="Magill C."/>
            <person name="Michelmore R."/>
        </authorList>
    </citation>
    <scope>NUCLEOTIDE SEQUENCE [LARGE SCALE GENOMIC DNA]</scope>
    <source>
        <strain evidence="1">P6</strain>
    </source>
</reference>
<sequence length="114" mass="12796">MKATGGPPTTFQSSVCPLVDVSKKLSWQSVKEDYFIMCGKESKIMFIGIIFQYCHQDILATRDQILSPTTCIEHSLIVEEQLKTTQRLRWDKAPTNIVGLIGSSEVSRADLRCS</sequence>
<keyword evidence="2" id="KW-1185">Reference proteome</keyword>
<dbReference type="Proteomes" id="UP001163321">
    <property type="component" value="Chromosome 7"/>
</dbReference>
<gene>
    <name evidence="1" type="ORF">PsorP6_015150</name>
</gene>
<proteinExistence type="predicted"/>
<dbReference type="EMBL" id="CM047586">
    <property type="protein sequence ID" value="KAI9909171.1"/>
    <property type="molecule type" value="Genomic_DNA"/>
</dbReference>
<evidence type="ECO:0000313" key="2">
    <source>
        <dbReference type="Proteomes" id="UP001163321"/>
    </source>
</evidence>
<name>A0ACC0VUN2_9STRA</name>
<evidence type="ECO:0000313" key="1">
    <source>
        <dbReference type="EMBL" id="KAI9909171.1"/>
    </source>
</evidence>